<evidence type="ECO:0000256" key="2">
    <source>
        <dbReference type="ARBA" id="ARBA00009671"/>
    </source>
</evidence>
<organism evidence="11 12">
    <name type="scientific">Lasius niger</name>
    <name type="common">Black garden ant</name>
    <dbReference type="NCBI Taxonomy" id="67767"/>
    <lineage>
        <taxon>Eukaryota</taxon>
        <taxon>Metazoa</taxon>
        <taxon>Ecdysozoa</taxon>
        <taxon>Arthropoda</taxon>
        <taxon>Hexapoda</taxon>
        <taxon>Insecta</taxon>
        <taxon>Pterygota</taxon>
        <taxon>Neoptera</taxon>
        <taxon>Endopterygota</taxon>
        <taxon>Hymenoptera</taxon>
        <taxon>Apocrita</taxon>
        <taxon>Aculeata</taxon>
        <taxon>Formicoidea</taxon>
        <taxon>Formicidae</taxon>
        <taxon>Formicinae</taxon>
        <taxon>Lasius</taxon>
        <taxon>Lasius</taxon>
    </lineage>
</organism>
<keyword evidence="6 8" id="KW-0472">Membrane</keyword>
<dbReference type="PANTHER" id="PTHR12308:SF84">
    <property type="entry name" value="ANOCTAMIN"/>
    <property type="match status" value="1"/>
</dbReference>
<protein>
    <recommendedName>
        <fullName evidence="8">Anoctamin</fullName>
    </recommendedName>
</protein>
<keyword evidence="7" id="KW-0325">Glycoprotein</keyword>
<keyword evidence="3" id="KW-1003">Cell membrane</keyword>
<dbReference type="Pfam" id="PF16178">
    <property type="entry name" value="Anoct_dimer"/>
    <property type="match status" value="2"/>
</dbReference>
<dbReference type="InterPro" id="IPR007632">
    <property type="entry name" value="Anoctamin"/>
</dbReference>
<dbReference type="GO" id="GO:0046983">
    <property type="term" value="F:protein dimerization activity"/>
    <property type="evidence" value="ECO:0007669"/>
    <property type="project" value="InterPro"/>
</dbReference>
<feature type="domain" description="Anoctamin dimerisation" evidence="10">
    <location>
        <begin position="137"/>
        <end position="187"/>
    </location>
</feature>
<dbReference type="InterPro" id="IPR032394">
    <property type="entry name" value="Anoct_dimer"/>
</dbReference>
<comment type="caution">
    <text evidence="11">The sequence shown here is derived from an EMBL/GenBank/DDBJ whole genome shotgun (WGS) entry which is preliminary data.</text>
</comment>
<dbReference type="PANTHER" id="PTHR12308">
    <property type="entry name" value="ANOCTAMIN"/>
    <property type="match status" value="1"/>
</dbReference>
<feature type="non-terminal residue" evidence="11">
    <location>
        <position position="407"/>
    </location>
</feature>
<evidence type="ECO:0000256" key="5">
    <source>
        <dbReference type="ARBA" id="ARBA00022989"/>
    </source>
</evidence>
<feature type="domain" description="Anoctamin transmembrane" evidence="9">
    <location>
        <begin position="190"/>
        <end position="229"/>
    </location>
</feature>
<reference evidence="11 12" key="1">
    <citation type="submission" date="2015-04" db="EMBL/GenBank/DDBJ databases">
        <title>Lasius niger genome sequencing.</title>
        <authorList>
            <person name="Konorov E.A."/>
            <person name="Nikitin M.A."/>
            <person name="Kirill M.V."/>
            <person name="Chang P."/>
        </authorList>
    </citation>
    <scope>NUCLEOTIDE SEQUENCE [LARGE SCALE GENOMIC DNA]</scope>
    <source>
        <tissue evidence="11">Whole</tissue>
    </source>
</reference>
<evidence type="ECO:0000256" key="3">
    <source>
        <dbReference type="ARBA" id="ARBA00022475"/>
    </source>
</evidence>
<dbReference type="Pfam" id="PF04547">
    <property type="entry name" value="Anoctamin"/>
    <property type="match status" value="2"/>
</dbReference>
<proteinExistence type="inferred from homology"/>
<name>A0A0J7K9H5_LASNI</name>
<dbReference type="Proteomes" id="UP000036403">
    <property type="component" value="Unassembled WGS sequence"/>
</dbReference>
<keyword evidence="12" id="KW-1185">Reference proteome</keyword>
<evidence type="ECO:0000256" key="1">
    <source>
        <dbReference type="ARBA" id="ARBA00004651"/>
    </source>
</evidence>
<feature type="domain" description="Anoctamin transmembrane" evidence="9">
    <location>
        <begin position="249"/>
        <end position="407"/>
    </location>
</feature>
<dbReference type="EMBL" id="LBMM01011382">
    <property type="protein sequence ID" value="KMQ86876.1"/>
    <property type="molecule type" value="Genomic_DNA"/>
</dbReference>
<evidence type="ECO:0000259" key="10">
    <source>
        <dbReference type="Pfam" id="PF16178"/>
    </source>
</evidence>
<comment type="caution">
    <text evidence="8">Lacks conserved residue(s) required for the propagation of feature annotation.</text>
</comment>
<evidence type="ECO:0000256" key="6">
    <source>
        <dbReference type="ARBA" id="ARBA00023136"/>
    </source>
</evidence>
<feature type="domain" description="Anoctamin dimerisation" evidence="10">
    <location>
        <begin position="1"/>
        <end position="135"/>
    </location>
</feature>
<comment type="subcellular location">
    <subcellularLocation>
        <location evidence="1">Cell membrane</location>
        <topology evidence="1">Multi-pass membrane protein</topology>
    </subcellularLocation>
    <subcellularLocation>
        <location evidence="8">Membrane</location>
        <topology evidence="8">Multi-pass membrane protein</topology>
    </subcellularLocation>
</comment>
<feature type="transmembrane region" description="Helical" evidence="8">
    <location>
        <begin position="339"/>
        <end position="361"/>
    </location>
</feature>
<evidence type="ECO:0000259" key="9">
    <source>
        <dbReference type="Pfam" id="PF04547"/>
    </source>
</evidence>
<dbReference type="PaxDb" id="67767-A0A0J7K9H5"/>
<evidence type="ECO:0000256" key="4">
    <source>
        <dbReference type="ARBA" id="ARBA00022692"/>
    </source>
</evidence>
<comment type="similarity">
    <text evidence="2 8">Belongs to the anoctamin family.</text>
</comment>
<sequence length="407" mass="48154">MVLVYREENEGVMTEIEARRREQRKVFQQNLLKEGLQLELEPKENSFDGKTYFLKLHIPWKIKVQYAEVMSLKLPTKRFKTIPMKTWDTDGAKGTSKFFEKWRRWTQWIRKIHTWDTTKYPEEPKFYDYIDSGDLEERLLADGTYLDCFSLHEGPYNKPMRNGDILDRYLLYLIWARPSQWYKKQPLWLIRRYFGEKVALYFAWLGFYTKCLYPPAVVGLLCFFYGLGSMEGEDNGRFFVHPGDADARASEFYRIKTDVCDPAGCLSEVCIQLAIIMVGKQCFNNFVEILSPKLWNWWRKRTQVAATKDHDRRYTCWEKDYQLQDPGRLALFDEYLEMILQYGFVTLFVAAFPLAPLFALLNNIAEIRLDAYKMVKEARRPLAERVEDIGAWFGILRGVTYVAVVSN</sequence>
<keyword evidence="4 8" id="KW-0812">Transmembrane</keyword>
<dbReference type="GO" id="GO:0005254">
    <property type="term" value="F:chloride channel activity"/>
    <property type="evidence" value="ECO:0007669"/>
    <property type="project" value="TreeGrafter"/>
</dbReference>
<evidence type="ECO:0000313" key="12">
    <source>
        <dbReference type="Proteomes" id="UP000036403"/>
    </source>
</evidence>
<gene>
    <name evidence="11" type="ORF">RF55_14024</name>
</gene>
<dbReference type="GO" id="GO:0005886">
    <property type="term" value="C:plasma membrane"/>
    <property type="evidence" value="ECO:0007669"/>
    <property type="project" value="UniProtKB-SubCell"/>
</dbReference>
<evidence type="ECO:0000313" key="11">
    <source>
        <dbReference type="EMBL" id="KMQ86876.1"/>
    </source>
</evidence>
<keyword evidence="5 8" id="KW-1133">Transmembrane helix</keyword>
<dbReference type="AlphaFoldDB" id="A0A0J7K9H5"/>
<accession>A0A0J7K9H5</accession>
<evidence type="ECO:0000256" key="7">
    <source>
        <dbReference type="ARBA" id="ARBA00023180"/>
    </source>
</evidence>
<dbReference type="OrthoDB" id="296386at2759"/>
<evidence type="ECO:0000256" key="8">
    <source>
        <dbReference type="RuleBase" id="RU280814"/>
    </source>
</evidence>
<dbReference type="InterPro" id="IPR049452">
    <property type="entry name" value="Anoctamin_TM"/>
</dbReference>